<accession>A0AAV8ZES2</accession>
<comment type="caution">
    <text evidence="1">The sequence shown here is derived from an EMBL/GenBank/DDBJ whole genome shotgun (WGS) entry which is preliminary data.</text>
</comment>
<proteinExistence type="predicted"/>
<organism evidence="1 2">
    <name type="scientific">Aromia moschata</name>
    <dbReference type="NCBI Taxonomy" id="1265417"/>
    <lineage>
        <taxon>Eukaryota</taxon>
        <taxon>Metazoa</taxon>
        <taxon>Ecdysozoa</taxon>
        <taxon>Arthropoda</taxon>
        <taxon>Hexapoda</taxon>
        <taxon>Insecta</taxon>
        <taxon>Pterygota</taxon>
        <taxon>Neoptera</taxon>
        <taxon>Endopterygota</taxon>
        <taxon>Coleoptera</taxon>
        <taxon>Polyphaga</taxon>
        <taxon>Cucujiformia</taxon>
        <taxon>Chrysomeloidea</taxon>
        <taxon>Cerambycidae</taxon>
        <taxon>Cerambycinae</taxon>
        <taxon>Callichromatini</taxon>
        <taxon>Aromia</taxon>
    </lineage>
</organism>
<name>A0AAV8ZES2_9CUCU</name>
<evidence type="ECO:0000313" key="2">
    <source>
        <dbReference type="Proteomes" id="UP001162162"/>
    </source>
</evidence>
<gene>
    <name evidence="1" type="ORF">NQ318_018133</name>
</gene>
<dbReference type="EMBL" id="JAPWTK010000003">
    <property type="protein sequence ID" value="KAJ8962174.1"/>
    <property type="molecule type" value="Genomic_DNA"/>
</dbReference>
<protein>
    <submittedName>
        <fullName evidence="1">Uncharacterized protein</fullName>
    </submittedName>
</protein>
<reference evidence="1" key="1">
    <citation type="journal article" date="2023" name="Insect Mol. Biol.">
        <title>Genome sequencing provides insights into the evolution of gene families encoding plant cell wall-degrading enzymes in longhorned beetles.</title>
        <authorList>
            <person name="Shin N.R."/>
            <person name="Okamura Y."/>
            <person name="Kirsch R."/>
            <person name="Pauchet Y."/>
        </authorList>
    </citation>
    <scope>NUCLEOTIDE SEQUENCE</scope>
    <source>
        <strain evidence="1">AMC_N1</strain>
    </source>
</reference>
<sequence length="152" mass="18287">MGKCENSIFPDCFDIFTKLHGMSSDNFKYVKYQFYRKVSRVSHGCTKTTQVTTHKHRYQTVSIPKIYTKAPKFQQKGIIFIWPQRRKFYHIEEITLFTWLLAHALFWLNTMYLLPNGAVLPVKQPPWIYRPPLRRPEYRDYIIEPDWDSGHL</sequence>
<keyword evidence="2" id="KW-1185">Reference proteome</keyword>
<dbReference type="Proteomes" id="UP001162162">
    <property type="component" value="Unassembled WGS sequence"/>
</dbReference>
<dbReference type="AlphaFoldDB" id="A0AAV8ZES2"/>
<evidence type="ECO:0000313" key="1">
    <source>
        <dbReference type="EMBL" id="KAJ8962174.1"/>
    </source>
</evidence>